<dbReference type="AlphaFoldDB" id="A0A7X1TRM2"/>
<dbReference type="EMBL" id="WBSL01000003">
    <property type="protein sequence ID" value="MPY66880.1"/>
    <property type="molecule type" value="Genomic_DNA"/>
</dbReference>
<dbReference type="SUPFAM" id="SSF160104">
    <property type="entry name" value="Acetoacetate decarboxylase-like"/>
    <property type="match status" value="1"/>
</dbReference>
<dbReference type="PANTHER" id="PTHR40518">
    <property type="entry name" value="ACETOACETATE DECARBOXYLASE"/>
    <property type="match status" value="1"/>
</dbReference>
<name>A0A7X1TRM2_9DEIO</name>
<gene>
    <name evidence="1" type="ORF">F8S09_09285</name>
</gene>
<organism evidence="1 2">
    <name type="scientific">Deinococcus terrestris</name>
    <dbReference type="NCBI Taxonomy" id="2651870"/>
    <lineage>
        <taxon>Bacteria</taxon>
        <taxon>Thermotogati</taxon>
        <taxon>Deinococcota</taxon>
        <taxon>Deinococci</taxon>
        <taxon>Deinococcales</taxon>
        <taxon>Deinococcaceae</taxon>
        <taxon>Deinococcus</taxon>
    </lineage>
</organism>
<dbReference type="InterPro" id="IPR023375">
    <property type="entry name" value="ADC_dom_sf"/>
</dbReference>
<dbReference type="Proteomes" id="UP000484842">
    <property type="component" value="Unassembled WGS sequence"/>
</dbReference>
<sequence>MLVRYVASPVGPYDELLWAELTRTPAGWRPQVRAIVVSTRESVVWGRRNWGIPKHLARFDWTGSERVGDVRVTGEDGAEVARLGYQVGTWRVPLSTALLPSPLRTLAQPGLDGAGDWLLTPLEASGRVTPARLSVGHLRGLSPTPRRVRPLLTLGVPDFRLVFPVPQPLQIGQA</sequence>
<evidence type="ECO:0000313" key="2">
    <source>
        <dbReference type="Proteomes" id="UP000484842"/>
    </source>
</evidence>
<dbReference type="Gene3D" id="2.40.400.10">
    <property type="entry name" value="Acetoacetate decarboxylase-like"/>
    <property type="match status" value="1"/>
</dbReference>
<proteinExistence type="predicted"/>
<evidence type="ECO:0000313" key="1">
    <source>
        <dbReference type="EMBL" id="MPY66880.1"/>
    </source>
</evidence>
<evidence type="ECO:0008006" key="3">
    <source>
        <dbReference type="Google" id="ProtNLM"/>
    </source>
</evidence>
<accession>A0A7X1TRM2</accession>
<comment type="caution">
    <text evidence="1">The sequence shown here is derived from an EMBL/GenBank/DDBJ whole genome shotgun (WGS) entry which is preliminary data.</text>
</comment>
<protein>
    <recommendedName>
        <fullName evidence="3">Acetoacetate decarboxylase</fullName>
    </recommendedName>
</protein>
<dbReference type="PANTHER" id="PTHR40518:SF1">
    <property type="entry name" value="ACETOACETATE DECARBOXYLASE"/>
    <property type="match status" value="1"/>
</dbReference>
<keyword evidence="2" id="KW-1185">Reference proteome</keyword>
<reference evidence="1 2" key="1">
    <citation type="submission" date="2019-10" db="EMBL/GenBank/DDBJ databases">
        <title>Deinococcus sp. isolated from soil.</title>
        <authorList>
            <person name="Li Y."/>
            <person name="Wang J."/>
        </authorList>
    </citation>
    <scope>NUCLEOTIDE SEQUENCE [LARGE SCALE GENOMIC DNA]</scope>
    <source>
        <strain evidence="1 2">SDU3-2</strain>
    </source>
</reference>